<dbReference type="EMBL" id="JAUJFL010000010">
    <property type="protein sequence ID" value="KAK2597005.1"/>
    <property type="molecule type" value="Genomic_DNA"/>
</dbReference>
<gene>
    <name evidence="3" type="ORF">N8I77_012879</name>
</gene>
<feature type="region of interest" description="Disordered" evidence="1">
    <location>
        <begin position="718"/>
        <end position="863"/>
    </location>
</feature>
<feature type="compositionally biased region" description="Polar residues" evidence="1">
    <location>
        <begin position="821"/>
        <end position="835"/>
    </location>
</feature>
<keyword evidence="2" id="KW-0812">Transmembrane</keyword>
<evidence type="ECO:0000313" key="3">
    <source>
        <dbReference type="EMBL" id="KAK2597005.1"/>
    </source>
</evidence>
<feature type="compositionally biased region" description="Low complexity" evidence="1">
    <location>
        <begin position="785"/>
        <end position="812"/>
    </location>
</feature>
<protein>
    <submittedName>
        <fullName evidence="3">Uncharacterized protein</fullName>
    </submittedName>
</protein>
<reference evidence="3" key="1">
    <citation type="submission" date="2023-06" db="EMBL/GenBank/DDBJ databases">
        <authorList>
            <person name="Noh H."/>
        </authorList>
    </citation>
    <scope>NUCLEOTIDE SEQUENCE</scope>
    <source>
        <strain evidence="3">DUCC20226</strain>
    </source>
</reference>
<feature type="transmembrane region" description="Helical" evidence="2">
    <location>
        <begin position="547"/>
        <end position="568"/>
    </location>
</feature>
<dbReference type="Proteomes" id="UP001265746">
    <property type="component" value="Unassembled WGS sequence"/>
</dbReference>
<name>A0AAD9VX54_PHOAM</name>
<feature type="region of interest" description="Disordered" evidence="1">
    <location>
        <begin position="1"/>
        <end position="64"/>
    </location>
</feature>
<evidence type="ECO:0000256" key="2">
    <source>
        <dbReference type="SAM" id="Phobius"/>
    </source>
</evidence>
<comment type="caution">
    <text evidence="3">The sequence shown here is derived from an EMBL/GenBank/DDBJ whole genome shotgun (WGS) entry which is preliminary data.</text>
</comment>
<feature type="compositionally biased region" description="Low complexity" evidence="1">
    <location>
        <begin position="9"/>
        <end position="30"/>
    </location>
</feature>
<evidence type="ECO:0000313" key="4">
    <source>
        <dbReference type="Proteomes" id="UP001265746"/>
    </source>
</evidence>
<dbReference type="AlphaFoldDB" id="A0AAD9VX54"/>
<keyword evidence="2" id="KW-0472">Membrane</keyword>
<feature type="compositionally biased region" description="Basic and acidic residues" evidence="1">
    <location>
        <begin position="766"/>
        <end position="784"/>
    </location>
</feature>
<feature type="region of interest" description="Disordered" evidence="1">
    <location>
        <begin position="624"/>
        <end position="650"/>
    </location>
</feature>
<feature type="compositionally biased region" description="Acidic residues" evidence="1">
    <location>
        <begin position="738"/>
        <end position="747"/>
    </location>
</feature>
<keyword evidence="4" id="KW-1185">Reference proteome</keyword>
<keyword evidence="2" id="KW-1133">Transmembrane helix</keyword>
<feature type="compositionally biased region" description="Low complexity" evidence="1">
    <location>
        <begin position="722"/>
        <end position="737"/>
    </location>
</feature>
<accession>A0AAD9VX54</accession>
<proteinExistence type="predicted"/>
<organism evidence="3 4">
    <name type="scientific">Phomopsis amygdali</name>
    <name type="common">Fusicoccum amygdali</name>
    <dbReference type="NCBI Taxonomy" id="1214568"/>
    <lineage>
        <taxon>Eukaryota</taxon>
        <taxon>Fungi</taxon>
        <taxon>Dikarya</taxon>
        <taxon>Ascomycota</taxon>
        <taxon>Pezizomycotina</taxon>
        <taxon>Sordariomycetes</taxon>
        <taxon>Sordariomycetidae</taxon>
        <taxon>Diaporthales</taxon>
        <taxon>Diaporthaceae</taxon>
        <taxon>Diaporthe</taxon>
    </lineage>
</organism>
<sequence length="960" mass="105938">MSQTQVATVSGAGVASGPRGAPGAPGDPGAPDGGPGRAPPARQNNGPDYSKKPNVRPQGDESVPDAEWARWRLYKQRPDIRDNFPAYFPDMRRQLHERCAAQNRAADDQATDPPRFKRRYLRELNGHYEPTQLGFASLTIFYDEADRLNAKLSRRERLDTDEEGDKIPSLWFERMAHDLFARVWEFSSDTFGLHSITESHNDMNWTRRWLHKLPREFVDIASQVARGDPTIAPPKESDPTNWEYLFLDQNSRVKLMVGIMAKLLEKNVFNSLLFGARDEEKTALESDDRATSFVDNSYQRNRNRSATVRTFVQSTRPPLGTGLPDLFTDNFWDEVATVTMGILDLLLPFINIIGNDMRHVPWPPLKQVHQRLHDIVAEAAWFTNGMRATKSVFWIDFPLPGEINDIKHEHAIDDIWNRSKARAIVSDSADLQRWQHERDAALAQQHPGVPITEAHRAAYAAQKPRPNIRRTAKVQVAMWPFIKRYTPVRERDAGDGAYNSGEIITEIMKPQTVYYYGDDSDEGDLKERRTLREHIGNRRWAERWAEWFSWHSLLLLALFVLLVFFLTAPNLRREVDYEPWSLKSTSRGHEFSGRGKSTMKTIVAVPIGTEIIAETIVGTESGPTIVVPADDVPGTGAKKDEPSKSQSESHVLSVYKVTETIKETIIQISDVPSLEEAIDTKTASTEGAKDSSDPDTLKEAQAGYTQVVSDWIKSGTKIADASRSSSSEQSSIGSSPESDGDAADSQDSESGQSIVDPSLASAFSPSKDDQRKRDESVSSEKEASSSRSSASEQSSISSSLKSKQSSIDSSLASERDAVASSIASKQSSLDSSIASETDAVASSIASEKPEGNLRRTASNKGRIGSTLMSVKDSVASGIASAKDAIASGVGYTDEAPTASEVEVTPEVSKPAQLKKKVTTTITVQEDTVVEVVTVTAPAKQAQTSSVVYKVKEKGTKPVDI</sequence>
<evidence type="ECO:0000256" key="1">
    <source>
        <dbReference type="SAM" id="MobiDB-lite"/>
    </source>
</evidence>